<keyword evidence="1" id="KW-0812">Transmembrane</keyword>
<feature type="transmembrane region" description="Helical" evidence="1">
    <location>
        <begin position="206"/>
        <end position="231"/>
    </location>
</feature>
<proteinExistence type="predicted"/>
<dbReference type="Proteomes" id="UP000886803">
    <property type="component" value="Unassembled WGS sequence"/>
</dbReference>
<accession>A0A9D2S209</accession>
<dbReference type="InterPro" id="IPR058671">
    <property type="entry name" value="DUF6311_C"/>
</dbReference>
<dbReference type="EMBL" id="DWYG01000009">
    <property type="protein sequence ID" value="HJB40997.1"/>
    <property type="molecule type" value="Genomic_DNA"/>
</dbReference>
<feature type="transmembrane region" description="Helical" evidence="1">
    <location>
        <begin position="397"/>
        <end position="415"/>
    </location>
</feature>
<comment type="caution">
    <text evidence="4">The sequence shown here is derived from an EMBL/GenBank/DDBJ whole genome shotgun (WGS) entry which is preliminary data.</text>
</comment>
<feature type="transmembrane region" description="Helical" evidence="1">
    <location>
        <begin position="14"/>
        <end position="33"/>
    </location>
</feature>
<keyword evidence="1" id="KW-1133">Transmembrane helix</keyword>
<protein>
    <submittedName>
        <fullName evidence="4">Uncharacterized protein</fullName>
    </submittedName>
</protein>
<name>A0A9D2S209_9FIRM</name>
<reference evidence="4" key="1">
    <citation type="journal article" date="2021" name="PeerJ">
        <title>Extensive microbial diversity within the chicken gut microbiome revealed by metagenomics and culture.</title>
        <authorList>
            <person name="Gilroy R."/>
            <person name="Ravi A."/>
            <person name="Getino M."/>
            <person name="Pursley I."/>
            <person name="Horton D.L."/>
            <person name="Alikhan N.F."/>
            <person name="Baker D."/>
            <person name="Gharbi K."/>
            <person name="Hall N."/>
            <person name="Watson M."/>
            <person name="Adriaenssens E.M."/>
            <person name="Foster-Nyarko E."/>
            <person name="Jarju S."/>
            <person name="Secka A."/>
            <person name="Antonio M."/>
            <person name="Oren A."/>
            <person name="Chaudhuri R.R."/>
            <person name="La Ragione R."/>
            <person name="Hildebrand F."/>
            <person name="Pallen M.J."/>
        </authorList>
    </citation>
    <scope>NUCLEOTIDE SEQUENCE</scope>
    <source>
        <strain evidence="4">ChiBcec8-13705</strain>
    </source>
</reference>
<evidence type="ECO:0000313" key="4">
    <source>
        <dbReference type="EMBL" id="HJB40997.1"/>
    </source>
</evidence>
<sequence>MHTKMTTHAALRRLWPAAVLGALAGAAVFFWVYGPAPLNTGWDGWILNGYDEWDVQQHYAGWLLFRNSHWAFPLGYADTIAWPGGTAISYTDSLPWVSIALKLLRGALPATFQWFGWYTLGCFALQGAAGGLLAARGGKTRVEIALGGGLGGALFACLPTLWERAFRHTALASQWLFLFALFAWLESRAALTAGGKARGWAAWFPVLGFAAVGIHPYFLPLVLVCALLAAIDRGRLTHRWGAAALQFGAAVAASAAGGVLCGALGAGGGLSREGYGEFSMNGNALWNPSSRGGYTWSCLLPAQPQLAGQYDGFNYLGLGVLGLLAAALALALAAAVRRRPAVAAWRRRNAPAFAACVLLTLFALSNTVSYGSASFTIPLPGPLLSLCGIFRSSGRMFYLVAAMMLTWAIYTLRAAPAALPLRPAGKTAAFCAALALVLGVQGWDLSAVAAEKRARFSPETPITETVANAEETAALGVGHTKLLAAGDVRDDRLRTLAILAGKQGLATNLDIAVSGRHNAAAQSRADTAAALQAGQYETDAVYVTTDGGVWESWQQIFAGEESLAFFVVDSCYFMVPRV</sequence>
<dbReference type="Pfam" id="PF25853">
    <property type="entry name" value="DUF6311_C"/>
    <property type="match status" value="1"/>
</dbReference>
<evidence type="ECO:0000256" key="1">
    <source>
        <dbReference type="SAM" id="Phobius"/>
    </source>
</evidence>
<evidence type="ECO:0000259" key="3">
    <source>
        <dbReference type="Pfam" id="PF25853"/>
    </source>
</evidence>
<dbReference type="AlphaFoldDB" id="A0A9D2S209"/>
<feature type="transmembrane region" description="Helical" evidence="1">
    <location>
        <begin position="142"/>
        <end position="162"/>
    </location>
</feature>
<dbReference type="Pfam" id="PF19830">
    <property type="entry name" value="DUF6311"/>
    <property type="match status" value="1"/>
</dbReference>
<gene>
    <name evidence="4" type="ORF">H9945_00695</name>
</gene>
<feature type="transmembrane region" description="Helical" evidence="1">
    <location>
        <begin position="427"/>
        <end position="450"/>
    </location>
</feature>
<feature type="transmembrane region" description="Helical" evidence="1">
    <location>
        <begin position="315"/>
        <end position="336"/>
    </location>
</feature>
<keyword evidence="1" id="KW-0472">Membrane</keyword>
<feature type="domain" description="DUF6311" evidence="3">
    <location>
        <begin position="486"/>
        <end position="556"/>
    </location>
</feature>
<dbReference type="InterPro" id="IPR046278">
    <property type="entry name" value="DUF6311"/>
</dbReference>
<evidence type="ECO:0000313" key="5">
    <source>
        <dbReference type="Proteomes" id="UP000886803"/>
    </source>
</evidence>
<feature type="transmembrane region" description="Helical" evidence="1">
    <location>
        <begin position="115"/>
        <end position="135"/>
    </location>
</feature>
<feature type="domain" description="DUF6311" evidence="2">
    <location>
        <begin position="22"/>
        <end position="446"/>
    </location>
</feature>
<organism evidence="4 5">
    <name type="scientific">Candidatus Gemmiger avicola</name>
    <dbReference type="NCBI Taxonomy" id="2838605"/>
    <lineage>
        <taxon>Bacteria</taxon>
        <taxon>Bacillati</taxon>
        <taxon>Bacillota</taxon>
        <taxon>Clostridia</taxon>
        <taxon>Eubacteriales</taxon>
        <taxon>Gemmiger</taxon>
    </lineage>
</organism>
<evidence type="ECO:0000259" key="2">
    <source>
        <dbReference type="Pfam" id="PF19830"/>
    </source>
</evidence>
<reference evidence="4" key="2">
    <citation type="submission" date="2021-04" db="EMBL/GenBank/DDBJ databases">
        <authorList>
            <person name="Gilroy R."/>
        </authorList>
    </citation>
    <scope>NUCLEOTIDE SEQUENCE</scope>
    <source>
        <strain evidence="4">ChiBcec8-13705</strain>
    </source>
</reference>